<accession>A0A239P2Q9</accession>
<dbReference type="Proteomes" id="UP000198362">
    <property type="component" value="Unassembled WGS sequence"/>
</dbReference>
<dbReference type="Pfam" id="PF13828">
    <property type="entry name" value="DUF4190"/>
    <property type="match status" value="1"/>
</dbReference>
<dbReference type="RefSeq" id="WP_089253509.1">
    <property type="nucleotide sequence ID" value="NZ_FZPH01000013.1"/>
</dbReference>
<feature type="transmembrane region" description="Helical" evidence="2">
    <location>
        <begin position="135"/>
        <end position="161"/>
    </location>
</feature>
<evidence type="ECO:0000256" key="1">
    <source>
        <dbReference type="SAM" id="MobiDB-lite"/>
    </source>
</evidence>
<name>A0A239P2Q9_9ACTN</name>
<evidence type="ECO:0000313" key="5">
    <source>
        <dbReference type="Proteomes" id="UP000198362"/>
    </source>
</evidence>
<keyword evidence="2" id="KW-1133">Transmembrane helix</keyword>
<proteinExistence type="predicted"/>
<dbReference type="EMBL" id="FZPH01000013">
    <property type="protein sequence ID" value="SNT61366.1"/>
    <property type="molecule type" value="Genomic_DNA"/>
</dbReference>
<keyword evidence="2" id="KW-0472">Membrane</keyword>
<evidence type="ECO:0000313" key="4">
    <source>
        <dbReference type="EMBL" id="SNT61366.1"/>
    </source>
</evidence>
<sequence>MTDQNPNAPFDPTVPMADPTVPSQPVYPAPAQPAYPPAERYPAAPAYPATPGYPPAPGYPAPAGYPGSEYAAPVSAYPGYGYPAAPKTNGLAIAALVCSLAGLVTCISAPVGAILGHVARKQIRERGEGGDGMALAGIIVGWILTALLLGYLAFIIIMVIIGANEGMFDDPYALMGALFSSPVG</sequence>
<keyword evidence="2" id="KW-0812">Transmembrane</keyword>
<feature type="domain" description="DUF4190" evidence="3">
    <location>
        <begin position="91"/>
        <end position="149"/>
    </location>
</feature>
<keyword evidence="5" id="KW-1185">Reference proteome</keyword>
<reference evidence="4 5" key="1">
    <citation type="submission" date="2017-06" db="EMBL/GenBank/DDBJ databases">
        <authorList>
            <person name="Kim H.J."/>
            <person name="Triplett B.A."/>
        </authorList>
    </citation>
    <scope>NUCLEOTIDE SEQUENCE [LARGE SCALE GENOMIC DNA]</scope>
    <source>
        <strain evidence="4 5">CGMCC 4.5593</strain>
    </source>
</reference>
<organism evidence="4 5">
    <name type="scientific">Asanoa hainanensis</name>
    <dbReference type="NCBI Taxonomy" id="560556"/>
    <lineage>
        <taxon>Bacteria</taxon>
        <taxon>Bacillati</taxon>
        <taxon>Actinomycetota</taxon>
        <taxon>Actinomycetes</taxon>
        <taxon>Micromonosporales</taxon>
        <taxon>Micromonosporaceae</taxon>
        <taxon>Asanoa</taxon>
    </lineage>
</organism>
<dbReference type="OrthoDB" id="4374883at2"/>
<protein>
    <recommendedName>
        <fullName evidence="3">DUF4190 domain-containing protein</fullName>
    </recommendedName>
</protein>
<gene>
    <name evidence="4" type="ORF">SAMN05421812_11375</name>
</gene>
<feature type="transmembrane region" description="Helical" evidence="2">
    <location>
        <begin position="91"/>
        <end position="115"/>
    </location>
</feature>
<evidence type="ECO:0000256" key="2">
    <source>
        <dbReference type="SAM" id="Phobius"/>
    </source>
</evidence>
<evidence type="ECO:0000259" key="3">
    <source>
        <dbReference type="Pfam" id="PF13828"/>
    </source>
</evidence>
<dbReference type="InterPro" id="IPR025241">
    <property type="entry name" value="DUF4190"/>
</dbReference>
<dbReference type="AlphaFoldDB" id="A0A239P2Q9"/>
<feature type="compositionally biased region" description="Pro residues" evidence="1">
    <location>
        <begin position="25"/>
        <end position="34"/>
    </location>
</feature>
<feature type="region of interest" description="Disordered" evidence="1">
    <location>
        <begin position="1"/>
        <end position="34"/>
    </location>
</feature>